<dbReference type="InterPro" id="IPR013525">
    <property type="entry name" value="ABC2_TM"/>
</dbReference>
<dbReference type="Proteomes" id="UP001500621">
    <property type="component" value="Unassembled WGS sequence"/>
</dbReference>
<comment type="subcellular location">
    <subcellularLocation>
        <location evidence="1">Membrane</location>
        <topology evidence="1">Multi-pass membrane protein</topology>
    </subcellularLocation>
</comment>
<protein>
    <submittedName>
        <fullName evidence="8">ABC transporter permease</fullName>
    </submittedName>
</protein>
<keyword evidence="4 6" id="KW-0472">Membrane</keyword>
<name>A0ABP8VPW6_9ACTN</name>
<keyword evidence="2 6" id="KW-0812">Transmembrane</keyword>
<dbReference type="RefSeq" id="WP_345262095.1">
    <property type="nucleotide sequence ID" value="NZ_BAABIM010000001.1"/>
</dbReference>
<feature type="transmembrane region" description="Helical" evidence="6">
    <location>
        <begin position="42"/>
        <end position="62"/>
    </location>
</feature>
<evidence type="ECO:0000256" key="1">
    <source>
        <dbReference type="ARBA" id="ARBA00004141"/>
    </source>
</evidence>
<evidence type="ECO:0000256" key="3">
    <source>
        <dbReference type="ARBA" id="ARBA00022989"/>
    </source>
</evidence>
<dbReference type="PANTHER" id="PTHR43027:SF2">
    <property type="entry name" value="TRANSPORT PERMEASE PROTEIN"/>
    <property type="match status" value="1"/>
</dbReference>
<organism evidence="8 9">
    <name type="scientific">Nocardioides nanhaiensis</name>
    <dbReference type="NCBI Taxonomy" id="1476871"/>
    <lineage>
        <taxon>Bacteria</taxon>
        <taxon>Bacillati</taxon>
        <taxon>Actinomycetota</taxon>
        <taxon>Actinomycetes</taxon>
        <taxon>Propionibacteriales</taxon>
        <taxon>Nocardioidaceae</taxon>
        <taxon>Nocardioides</taxon>
    </lineage>
</organism>
<evidence type="ECO:0000313" key="8">
    <source>
        <dbReference type="EMBL" id="GAA4668846.1"/>
    </source>
</evidence>
<dbReference type="Pfam" id="PF12698">
    <property type="entry name" value="ABC2_membrane_3"/>
    <property type="match status" value="1"/>
</dbReference>
<evidence type="ECO:0000256" key="6">
    <source>
        <dbReference type="SAM" id="Phobius"/>
    </source>
</evidence>
<evidence type="ECO:0000313" key="9">
    <source>
        <dbReference type="Proteomes" id="UP001500621"/>
    </source>
</evidence>
<feature type="domain" description="ABC-2 type transporter transmembrane" evidence="7">
    <location>
        <begin position="70"/>
        <end position="260"/>
    </location>
</feature>
<keyword evidence="3 6" id="KW-1133">Transmembrane helix</keyword>
<evidence type="ECO:0000256" key="2">
    <source>
        <dbReference type="ARBA" id="ARBA00022692"/>
    </source>
</evidence>
<evidence type="ECO:0000256" key="4">
    <source>
        <dbReference type="ARBA" id="ARBA00023136"/>
    </source>
</evidence>
<feature type="region of interest" description="Disordered" evidence="5">
    <location>
        <begin position="1"/>
        <end position="22"/>
    </location>
</feature>
<dbReference type="EMBL" id="BAABIM010000001">
    <property type="protein sequence ID" value="GAA4668846.1"/>
    <property type="molecule type" value="Genomic_DNA"/>
</dbReference>
<sequence length="274" mass="28960">MSTSAPTRPATTTSSGSGGGFSTRRTVHMARWNAVLLTRNKLALFYATALPLAPLLLVLAGADGDTGAGASAIVSSVLVAGLFPVYYNVLSQFVNRRDELVLKRMRTGEVRDSELLAAIALPGVVVALAIIALGVPIMAALGQPWPLNPLLVAVMALATVLMFAAFAYWTAAWTRNAEAAQLTSLPIIMLAVIGQVSIAFPDTLREIVSFTPGAAITELVRVGWFGLAEGEASDPSLAFGDTWAAAGQPLLVLVAWTAIALDLMRRSMRWEPRS</sequence>
<feature type="transmembrane region" description="Helical" evidence="6">
    <location>
        <begin position="115"/>
        <end position="138"/>
    </location>
</feature>
<feature type="compositionally biased region" description="Low complexity" evidence="5">
    <location>
        <begin position="1"/>
        <end position="15"/>
    </location>
</feature>
<dbReference type="InterPro" id="IPR052902">
    <property type="entry name" value="ABC-2_transporter"/>
</dbReference>
<comment type="caution">
    <text evidence="8">The sequence shown here is derived from an EMBL/GenBank/DDBJ whole genome shotgun (WGS) entry which is preliminary data.</text>
</comment>
<proteinExistence type="predicted"/>
<feature type="transmembrane region" description="Helical" evidence="6">
    <location>
        <begin position="68"/>
        <end position="94"/>
    </location>
</feature>
<evidence type="ECO:0000259" key="7">
    <source>
        <dbReference type="Pfam" id="PF12698"/>
    </source>
</evidence>
<gene>
    <name evidence="8" type="ORF">GCM10023226_01160</name>
</gene>
<keyword evidence="9" id="KW-1185">Reference proteome</keyword>
<accession>A0ABP8VPW6</accession>
<evidence type="ECO:0000256" key="5">
    <source>
        <dbReference type="SAM" id="MobiDB-lite"/>
    </source>
</evidence>
<dbReference type="PANTHER" id="PTHR43027">
    <property type="entry name" value="DOXORUBICIN RESISTANCE ABC TRANSPORTER PERMEASE PROTEIN DRRC-RELATED"/>
    <property type="match status" value="1"/>
</dbReference>
<feature type="transmembrane region" description="Helical" evidence="6">
    <location>
        <begin position="150"/>
        <end position="170"/>
    </location>
</feature>
<reference evidence="9" key="1">
    <citation type="journal article" date="2019" name="Int. J. Syst. Evol. Microbiol.">
        <title>The Global Catalogue of Microorganisms (GCM) 10K type strain sequencing project: providing services to taxonomists for standard genome sequencing and annotation.</title>
        <authorList>
            <consortium name="The Broad Institute Genomics Platform"/>
            <consortium name="The Broad Institute Genome Sequencing Center for Infectious Disease"/>
            <person name="Wu L."/>
            <person name="Ma J."/>
        </authorList>
    </citation>
    <scope>NUCLEOTIDE SEQUENCE [LARGE SCALE GENOMIC DNA]</scope>
    <source>
        <strain evidence="9">JCM 18127</strain>
    </source>
</reference>
<feature type="transmembrane region" description="Helical" evidence="6">
    <location>
        <begin position="243"/>
        <end position="264"/>
    </location>
</feature>
<feature type="transmembrane region" description="Helical" evidence="6">
    <location>
        <begin position="182"/>
        <end position="200"/>
    </location>
</feature>